<protein>
    <submittedName>
        <fullName evidence="1">Uncharacterized protein</fullName>
    </submittedName>
</protein>
<evidence type="ECO:0000313" key="1">
    <source>
        <dbReference type="EMBL" id="KAJ9598073.1"/>
    </source>
</evidence>
<accession>A0AAD8AHY1</accession>
<reference evidence="1" key="2">
    <citation type="submission" date="2023-05" db="EMBL/GenBank/DDBJ databases">
        <authorList>
            <person name="Fouks B."/>
        </authorList>
    </citation>
    <scope>NUCLEOTIDE SEQUENCE</scope>
    <source>
        <strain evidence="1">Stay&amp;Tobe</strain>
        <tissue evidence="1">Testes</tissue>
    </source>
</reference>
<evidence type="ECO:0000313" key="2">
    <source>
        <dbReference type="Proteomes" id="UP001233999"/>
    </source>
</evidence>
<gene>
    <name evidence="1" type="ORF">L9F63_026823</name>
</gene>
<sequence>MGAPTEAEPSSARSLLLVTDISNLLLCVREILPAICSDAAELMGYAPRNKVLRDIHAKCHELLVCMIIRGSPLSTLYKVFRRGVEGVAAFLPLNKSAAVPWVILTSPHLFPRSGICIDDLLDGPAIALETSVLVSQPQALWSLLLKILTMRNYKVTVVILNQLMQQLNQSSFQPVSGTNRKKSSEDKNKVVTFEQCDGFLCSGGGDCSLATNPSQIFLPPSMTVTSLVHIVAVFGSQQDLASVLIPALEKHSHNWGSCLDRREVWNLGRPPWLEALISPLEPILSPVVETLMNVSGNAVGVAMDCLIQLADCLPEAVLRAAIVLEDALPADVHPLAGSVLVQLVITALYSKLQAAAIGNAQATALAEVLCNLDQSTAHDDKIEAFIHIAVECIDETTEVTQSVSTEAGSYTTEVLVSNLLLTSAGRRALKVMWQFLQHSWKWILGQLGVLEPNEIPPSSAPLVPATASRPAPTKLLHTMFHVGQRPFDQLLAGTWELDWNGLLHTPLALTPERLWNQLSSRSEFHESPSMLTEHDTTVVATLSEIFQSIAITPLSQ</sequence>
<dbReference type="Pfam" id="PF14906">
    <property type="entry name" value="DUF4495"/>
    <property type="match status" value="1"/>
</dbReference>
<dbReference type="AlphaFoldDB" id="A0AAD8AHY1"/>
<proteinExistence type="predicted"/>
<dbReference type="InterPro" id="IPR027993">
    <property type="entry name" value="DUF4495"/>
</dbReference>
<reference evidence="1" key="1">
    <citation type="journal article" date="2023" name="IScience">
        <title>Live-bearing cockroach genome reveals convergent evolutionary mechanisms linked to viviparity in insects and beyond.</title>
        <authorList>
            <person name="Fouks B."/>
            <person name="Harrison M.C."/>
            <person name="Mikhailova A.A."/>
            <person name="Marchal E."/>
            <person name="English S."/>
            <person name="Carruthers M."/>
            <person name="Jennings E.C."/>
            <person name="Chiamaka E.L."/>
            <person name="Frigard R.A."/>
            <person name="Pippel M."/>
            <person name="Attardo G.M."/>
            <person name="Benoit J.B."/>
            <person name="Bornberg-Bauer E."/>
            <person name="Tobe S.S."/>
        </authorList>
    </citation>
    <scope>NUCLEOTIDE SEQUENCE</scope>
    <source>
        <strain evidence="1">Stay&amp;Tobe</strain>
    </source>
</reference>
<dbReference type="Proteomes" id="UP001233999">
    <property type="component" value="Unassembled WGS sequence"/>
</dbReference>
<name>A0AAD8AHY1_DIPPU</name>
<keyword evidence="2" id="KW-1185">Reference proteome</keyword>
<dbReference type="PANTHER" id="PTHR33960:SF1">
    <property type="entry name" value="SIMILAR TO KIAA0825 PROTEIN"/>
    <property type="match status" value="1"/>
</dbReference>
<dbReference type="EMBL" id="JASPKZ010001381">
    <property type="protein sequence ID" value="KAJ9598073.1"/>
    <property type="molecule type" value="Genomic_DNA"/>
</dbReference>
<dbReference type="PANTHER" id="PTHR33960">
    <property type="entry name" value="SIMILAR TO KIAA0825 PROTEIN"/>
    <property type="match status" value="1"/>
</dbReference>
<organism evidence="1 2">
    <name type="scientific">Diploptera punctata</name>
    <name type="common">Pacific beetle cockroach</name>
    <dbReference type="NCBI Taxonomy" id="6984"/>
    <lineage>
        <taxon>Eukaryota</taxon>
        <taxon>Metazoa</taxon>
        <taxon>Ecdysozoa</taxon>
        <taxon>Arthropoda</taxon>
        <taxon>Hexapoda</taxon>
        <taxon>Insecta</taxon>
        <taxon>Pterygota</taxon>
        <taxon>Neoptera</taxon>
        <taxon>Polyneoptera</taxon>
        <taxon>Dictyoptera</taxon>
        <taxon>Blattodea</taxon>
        <taxon>Blaberoidea</taxon>
        <taxon>Blaberidae</taxon>
        <taxon>Diplopterinae</taxon>
        <taxon>Diploptera</taxon>
    </lineage>
</organism>
<comment type="caution">
    <text evidence="1">The sequence shown here is derived from an EMBL/GenBank/DDBJ whole genome shotgun (WGS) entry which is preliminary data.</text>
</comment>